<feature type="domain" description="Methyltransferase" evidence="1">
    <location>
        <begin position="187"/>
        <end position="296"/>
    </location>
</feature>
<evidence type="ECO:0000259" key="2">
    <source>
        <dbReference type="Pfam" id="PF21320"/>
    </source>
</evidence>
<dbReference type="Pfam" id="PF21320">
    <property type="entry name" value="WHD_Rv2258c"/>
    <property type="match status" value="1"/>
</dbReference>
<dbReference type="SUPFAM" id="SSF53335">
    <property type="entry name" value="S-adenosyl-L-methionine-dependent methyltransferases"/>
    <property type="match status" value="1"/>
</dbReference>
<proteinExistence type="predicted"/>
<reference evidence="3" key="1">
    <citation type="submission" date="2022-01" db="EMBL/GenBank/DDBJ databases">
        <title>Genome Sequence Resource for Two Populations of Ditylenchus destructor, the Migratory Endoparasitic Phytonematode.</title>
        <authorList>
            <person name="Zhang H."/>
            <person name="Lin R."/>
            <person name="Xie B."/>
        </authorList>
    </citation>
    <scope>NUCLEOTIDE SEQUENCE</scope>
    <source>
        <strain evidence="3">BazhouSP</strain>
    </source>
</reference>
<protein>
    <submittedName>
        <fullName evidence="3">Methyltransferase domain-containing protein</fullName>
    </submittedName>
</protein>
<keyword evidence="4" id="KW-1185">Reference proteome</keyword>
<dbReference type="PANTHER" id="PTHR45581">
    <property type="entry name" value="PROTEIN CBG10435"/>
    <property type="match status" value="1"/>
</dbReference>
<sequence length="376" mass="41521">MMGAQFTLAQQYSDAKQEEMTDDFRQKLGLIVSNGHLSLAIALGNELNLFEALAKAGSSVEPASAIDVARVAHVKARYCHEWLCCMACGEIIETDQTGQQFWIGDEKLHILTGPNKDRNLMANSMLAMFGVAFNEVANAFRQDGPLGVDYSAYPGFYDNMNNFSIAMHKNHLIKDLVPQMHMQGPLHNGIEVLDVGCGGGFHVLEMAQHYPKSKFIGIDFGAEGVRQAQEDANKKGLKNASFVLANAAELDASWTDKFDLVTIFDACHDQTRPDLAMEEIYRCLKPGGQFSMVEVNGSGNCYVDKMKLGPEVSSFLYANSIFHCLPVGCNSEDALQLGTMWGVDRGKLLLESVGFKNITIEQIPYFDFNVLYKATK</sequence>
<dbReference type="InterPro" id="IPR029063">
    <property type="entry name" value="SAM-dependent_MTases_sf"/>
</dbReference>
<gene>
    <name evidence="3" type="ORF">DdX_20426</name>
</gene>
<accession>A0AAD4QWJ4</accession>
<dbReference type="PANTHER" id="PTHR45581:SF3">
    <property type="entry name" value="METHYLTRANSFERASE DOMAIN-CONTAINING PROTEIN"/>
    <property type="match status" value="1"/>
</dbReference>
<dbReference type="GO" id="GO:0008168">
    <property type="term" value="F:methyltransferase activity"/>
    <property type="evidence" value="ECO:0007669"/>
    <property type="project" value="UniProtKB-KW"/>
</dbReference>
<dbReference type="GO" id="GO:0032259">
    <property type="term" value="P:methylation"/>
    <property type="evidence" value="ECO:0007669"/>
    <property type="project" value="UniProtKB-KW"/>
</dbReference>
<dbReference type="InterPro" id="IPR025714">
    <property type="entry name" value="Methyltranfer_dom"/>
</dbReference>
<dbReference type="InterPro" id="IPR048711">
    <property type="entry name" value="WHD_Rv2258c"/>
</dbReference>
<evidence type="ECO:0000313" key="4">
    <source>
        <dbReference type="Proteomes" id="UP001201812"/>
    </source>
</evidence>
<dbReference type="Proteomes" id="UP001201812">
    <property type="component" value="Unassembled WGS sequence"/>
</dbReference>
<evidence type="ECO:0000259" key="1">
    <source>
        <dbReference type="Pfam" id="PF13847"/>
    </source>
</evidence>
<keyword evidence="3" id="KW-0808">Transferase</keyword>
<dbReference type="Gene3D" id="3.40.50.150">
    <property type="entry name" value="Vaccinia Virus protein VP39"/>
    <property type="match status" value="1"/>
</dbReference>
<dbReference type="CDD" id="cd02440">
    <property type="entry name" value="AdoMet_MTases"/>
    <property type="match status" value="1"/>
</dbReference>
<evidence type="ECO:0000313" key="3">
    <source>
        <dbReference type="EMBL" id="KAI1693861.1"/>
    </source>
</evidence>
<dbReference type="EMBL" id="JAKKPZ010000577">
    <property type="protein sequence ID" value="KAI1693861.1"/>
    <property type="molecule type" value="Genomic_DNA"/>
</dbReference>
<dbReference type="AlphaFoldDB" id="A0AAD4QWJ4"/>
<name>A0AAD4QWJ4_9BILA</name>
<comment type="caution">
    <text evidence="3">The sequence shown here is derived from an EMBL/GenBank/DDBJ whole genome shotgun (WGS) entry which is preliminary data.</text>
</comment>
<dbReference type="Pfam" id="PF13847">
    <property type="entry name" value="Methyltransf_31"/>
    <property type="match status" value="1"/>
</dbReference>
<keyword evidence="3" id="KW-0489">Methyltransferase</keyword>
<feature type="domain" description="S-adenosylmethionine-dependent methyltransferase Rv2258c-like winged HTH" evidence="2">
    <location>
        <begin position="36"/>
        <end position="112"/>
    </location>
</feature>
<organism evidence="3 4">
    <name type="scientific">Ditylenchus destructor</name>
    <dbReference type="NCBI Taxonomy" id="166010"/>
    <lineage>
        <taxon>Eukaryota</taxon>
        <taxon>Metazoa</taxon>
        <taxon>Ecdysozoa</taxon>
        <taxon>Nematoda</taxon>
        <taxon>Chromadorea</taxon>
        <taxon>Rhabditida</taxon>
        <taxon>Tylenchina</taxon>
        <taxon>Tylenchomorpha</taxon>
        <taxon>Sphaerularioidea</taxon>
        <taxon>Anguinidae</taxon>
        <taxon>Anguininae</taxon>
        <taxon>Ditylenchus</taxon>
    </lineage>
</organism>